<accession>A0A9J6GQ20</accession>
<evidence type="ECO:0000313" key="2">
    <source>
        <dbReference type="EMBL" id="KAH9377346.1"/>
    </source>
</evidence>
<keyword evidence="3" id="KW-1185">Reference proteome</keyword>
<gene>
    <name evidence="2" type="ORF">HPB48_021619</name>
</gene>
<evidence type="ECO:0000313" key="3">
    <source>
        <dbReference type="Proteomes" id="UP000821853"/>
    </source>
</evidence>
<comment type="caution">
    <text evidence="2">The sequence shown here is derived from an EMBL/GenBank/DDBJ whole genome shotgun (WGS) entry which is preliminary data.</text>
</comment>
<feature type="region of interest" description="Disordered" evidence="1">
    <location>
        <begin position="1"/>
        <end position="38"/>
    </location>
</feature>
<dbReference type="OrthoDB" id="5419617at2759"/>
<dbReference type="InterPro" id="IPR036691">
    <property type="entry name" value="Endo/exonu/phosph_ase_sf"/>
</dbReference>
<dbReference type="VEuPathDB" id="VectorBase:HLOH_063548"/>
<reference evidence="2 3" key="1">
    <citation type="journal article" date="2020" name="Cell">
        <title>Large-Scale Comparative Analyses of Tick Genomes Elucidate Their Genetic Diversity and Vector Capacities.</title>
        <authorList>
            <consortium name="Tick Genome and Microbiome Consortium (TIGMIC)"/>
            <person name="Jia N."/>
            <person name="Wang J."/>
            <person name="Shi W."/>
            <person name="Du L."/>
            <person name="Sun Y."/>
            <person name="Zhan W."/>
            <person name="Jiang J.F."/>
            <person name="Wang Q."/>
            <person name="Zhang B."/>
            <person name="Ji P."/>
            <person name="Bell-Sakyi L."/>
            <person name="Cui X.M."/>
            <person name="Yuan T.T."/>
            <person name="Jiang B.G."/>
            <person name="Yang W.F."/>
            <person name="Lam T.T."/>
            <person name="Chang Q.C."/>
            <person name="Ding S.J."/>
            <person name="Wang X.J."/>
            <person name="Zhu J.G."/>
            <person name="Ruan X.D."/>
            <person name="Zhao L."/>
            <person name="Wei J.T."/>
            <person name="Ye R.Z."/>
            <person name="Que T.C."/>
            <person name="Du C.H."/>
            <person name="Zhou Y.H."/>
            <person name="Cheng J.X."/>
            <person name="Dai P.F."/>
            <person name="Guo W.B."/>
            <person name="Han X.H."/>
            <person name="Huang E.J."/>
            <person name="Li L.F."/>
            <person name="Wei W."/>
            <person name="Gao Y.C."/>
            <person name="Liu J.Z."/>
            <person name="Shao H.Z."/>
            <person name="Wang X."/>
            <person name="Wang C.C."/>
            <person name="Yang T.C."/>
            <person name="Huo Q.B."/>
            <person name="Li W."/>
            <person name="Chen H.Y."/>
            <person name="Chen S.E."/>
            <person name="Zhou L.G."/>
            <person name="Ni X.B."/>
            <person name="Tian J.H."/>
            <person name="Sheng Y."/>
            <person name="Liu T."/>
            <person name="Pan Y.S."/>
            <person name="Xia L.Y."/>
            <person name="Li J."/>
            <person name="Zhao F."/>
            <person name="Cao W.C."/>
        </authorList>
    </citation>
    <scope>NUCLEOTIDE SEQUENCE [LARGE SCALE GENOMIC DNA]</scope>
    <source>
        <strain evidence="2">HaeL-2018</strain>
    </source>
</reference>
<dbReference type="AlphaFoldDB" id="A0A9J6GQ20"/>
<organism evidence="2 3">
    <name type="scientific">Haemaphysalis longicornis</name>
    <name type="common">Bush tick</name>
    <dbReference type="NCBI Taxonomy" id="44386"/>
    <lineage>
        <taxon>Eukaryota</taxon>
        <taxon>Metazoa</taxon>
        <taxon>Ecdysozoa</taxon>
        <taxon>Arthropoda</taxon>
        <taxon>Chelicerata</taxon>
        <taxon>Arachnida</taxon>
        <taxon>Acari</taxon>
        <taxon>Parasitiformes</taxon>
        <taxon>Ixodida</taxon>
        <taxon>Ixodoidea</taxon>
        <taxon>Ixodidae</taxon>
        <taxon>Haemaphysalinae</taxon>
        <taxon>Haemaphysalis</taxon>
    </lineage>
</organism>
<dbReference type="Gene3D" id="3.60.10.10">
    <property type="entry name" value="Endonuclease/exonuclease/phosphatase"/>
    <property type="match status" value="1"/>
</dbReference>
<evidence type="ECO:0000256" key="1">
    <source>
        <dbReference type="SAM" id="MobiDB-lite"/>
    </source>
</evidence>
<proteinExistence type="predicted"/>
<name>A0A9J6GQ20_HAELO</name>
<protein>
    <submittedName>
        <fullName evidence="2">Uncharacterized protein</fullName>
    </submittedName>
</protein>
<sequence>MQGSYTLINAPDTPTRDGYTTQRPTTPDLPFHNGPNPPATWQVLPDTLLSDHHIIEITLMLTHKPKKRVITHTNWDRFPPPARPRTNY</sequence>
<dbReference type="EMBL" id="JABSTR010000008">
    <property type="protein sequence ID" value="KAH9377346.1"/>
    <property type="molecule type" value="Genomic_DNA"/>
</dbReference>
<dbReference type="Proteomes" id="UP000821853">
    <property type="component" value="Unassembled WGS sequence"/>
</dbReference>
<dbReference type="SUPFAM" id="SSF56219">
    <property type="entry name" value="DNase I-like"/>
    <property type="match status" value="1"/>
</dbReference>